<dbReference type="GO" id="GO:0016020">
    <property type="term" value="C:membrane"/>
    <property type="evidence" value="ECO:0007669"/>
    <property type="project" value="InterPro"/>
</dbReference>
<protein>
    <submittedName>
        <fullName evidence="3">FMN-binding protein</fullName>
    </submittedName>
</protein>
<keyword evidence="4" id="KW-1185">Reference proteome</keyword>
<comment type="caution">
    <text evidence="3">The sequence shown here is derived from an EMBL/GenBank/DDBJ whole genome shotgun (WGS) entry which is preliminary data.</text>
</comment>
<keyword evidence="1" id="KW-0732">Signal</keyword>
<dbReference type="PROSITE" id="PS51257">
    <property type="entry name" value="PROKAR_LIPOPROTEIN"/>
    <property type="match status" value="1"/>
</dbReference>
<organism evidence="3 4">
    <name type="scientific">Isachenkonia alkalipeptolytica</name>
    <dbReference type="NCBI Taxonomy" id="2565777"/>
    <lineage>
        <taxon>Bacteria</taxon>
        <taxon>Bacillati</taxon>
        <taxon>Bacillota</taxon>
        <taxon>Clostridia</taxon>
        <taxon>Eubacteriales</taxon>
        <taxon>Clostridiaceae</taxon>
        <taxon>Isachenkonia</taxon>
    </lineage>
</organism>
<dbReference type="Gene3D" id="3.90.1010.20">
    <property type="match status" value="1"/>
</dbReference>
<evidence type="ECO:0000313" key="4">
    <source>
        <dbReference type="Proteomes" id="UP000449710"/>
    </source>
</evidence>
<proteinExistence type="predicted"/>
<gene>
    <name evidence="3" type="ORF">ISALK_01700</name>
</gene>
<dbReference type="RefSeq" id="WP_160718496.1">
    <property type="nucleotide sequence ID" value="NZ_SUMG01000001.1"/>
</dbReference>
<dbReference type="Pfam" id="PF04205">
    <property type="entry name" value="FMN_bind"/>
    <property type="match status" value="1"/>
</dbReference>
<dbReference type="SMART" id="SM00900">
    <property type="entry name" value="FMN_bind"/>
    <property type="match status" value="1"/>
</dbReference>
<feature type="chain" id="PRO_5041242325" evidence="1">
    <location>
        <begin position="24"/>
        <end position="164"/>
    </location>
</feature>
<dbReference type="InterPro" id="IPR007329">
    <property type="entry name" value="FMN-bd"/>
</dbReference>
<feature type="signal peptide" evidence="1">
    <location>
        <begin position="1"/>
        <end position="23"/>
    </location>
</feature>
<dbReference type="EMBL" id="SUMG01000001">
    <property type="protein sequence ID" value="NBG87206.1"/>
    <property type="molecule type" value="Genomic_DNA"/>
</dbReference>
<evidence type="ECO:0000313" key="3">
    <source>
        <dbReference type="EMBL" id="NBG87206.1"/>
    </source>
</evidence>
<dbReference type="AlphaFoldDB" id="A0AA44BE82"/>
<evidence type="ECO:0000256" key="1">
    <source>
        <dbReference type="SAM" id="SignalP"/>
    </source>
</evidence>
<reference evidence="3 4" key="1">
    <citation type="submission" date="2019-04" db="EMBL/GenBank/DDBJ databases">
        <title>Isachenkonia alkalipeptolytica gen. nov. sp. nov. a new anaerobic, alkiliphilic organothrophic bacterium capable to reduce synthesized ferrihydrite isolated from a soda lake.</title>
        <authorList>
            <person name="Toshchakov S.V."/>
            <person name="Zavarzina D.G."/>
            <person name="Zhilina T.N."/>
            <person name="Kostrikina N.A."/>
            <person name="Kublanov I.V."/>
        </authorList>
    </citation>
    <scope>NUCLEOTIDE SEQUENCE [LARGE SCALE GENOMIC DNA]</scope>
    <source>
        <strain evidence="3 4">Z-1701</strain>
    </source>
</reference>
<feature type="domain" description="FMN-binding" evidence="2">
    <location>
        <begin position="48"/>
        <end position="122"/>
    </location>
</feature>
<name>A0AA44BE82_9CLOT</name>
<evidence type="ECO:0000259" key="2">
    <source>
        <dbReference type="SMART" id="SM00900"/>
    </source>
</evidence>
<accession>A0AA44BE82</accession>
<sequence length="164" mass="17698">MKGWKKKTAWFLLFILMAVTLGACNGEEEGTAPEGKYQDGEYVASAPGHEGPIELKVIVKDQDIHSIEVVDHNETPVLTDPAFEKIISAMEEHKTTNVDTVTGATLTSLGIIRAARNALLEAGGDEDLFQEGEVEKSGFYGQTPRIGKSLCGCEGFAKRRGKGS</sequence>
<dbReference type="Proteomes" id="UP000449710">
    <property type="component" value="Unassembled WGS sequence"/>
</dbReference>
<dbReference type="GO" id="GO:0010181">
    <property type="term" value="F:FMN binding"/>
    <property type="evidence" value="ECO:0007669"/>
    <property type="project" value="InterPro"/>
</dbReference>